<organism evidence="4 5">
    <name type="scientific">Mesorhabditis spiculigera</name>
    <dbReference type="NCBI Taxonomy" id="96644"/>
    <lineage>
        <taxon>Eukaryota</taxon>
        <taxon>Metazoa</taxon>
        <taxon>Ecdysozoa</taxon>
        <taxon>Nematoda</taxon>
        <taxon>Chromadorea</taxon>
        <taxon>Rhabditida</taxon>
        <taxon>Rhabditina</taxon>
        <taxon>Rhabditomorpha</taxon>
        <taxon>Rhabditoidea</taxon>
        <taxon>Rhabditidae</taxon>
        <taxon>Mesorhabditinae</taxon>
        <taxon>Mesorhabditis</taxon>
    </lineage>
</organism>
<feature type="compositionally biased region" description="Basic and acidic residues" evidence="3">
    <location>
        <begin position="1017"/>
        <end position="1075"/>
    </location>
</feature>
<feature type="compositionally biased region" description="Basic and acidic residues" evidence="3">
    <location>
        <begin position="464"/>
        <end position="477"/>
    </location>
</feature>
<feature type="compositionally biased region" description="Basic residues" evidence="3">
    <location>
        <begin position="1076"/>
        <end position="1086"/>
    </location>
</feature>
<evidence type="ECO:0000313" key="5">
    <source>
        <dbReference type="Proteomes" id="UP001177023"/>
    </source>
</evidence>
<name>A0AA36CUZ8_9BILA</name>
<feature type="compositionally biased region" description="Low complexity" evidence="3">
    <location>
        <begin position="1161"/>
        <end position="1171"/>
    </location>
</feature>
<feature type="region of interest" description="Disordered" evidence="3">
    <location>
        <begin position="1305"/>
        <end position="1388"/>
    </location>
</feature>
<protein>
    <submittedName>
        <fullName evidence="4">Uncharacterized protein</fullName>
    </submittedName>
</protein>
<feature type="compositionally biased region" description="Polar residues" evidence="3">
    <location>
        <begin position="1326"/>
        <end position="1342"/>
    </location>
</feature>
<dbReference type="PANTHER" id="PTHR15073:SF1">
    <property type="entry name" value="RETICULOCYTE-BINDING PROTEIN HOMOLOG 2A"/>
    <property type="match status" value="1"/>
</dbReference>
<keyword evidence="5" id="KW-1185">Reference proteome</keyword>
<feature type="compositionally biased region" description="Low complexity" evidence="3">
    <location>
        <begin position="1208"/>
        <end position="1240"/>
    </location>
</feature>
<comment type="similarity">
    <text evidence="1">Belongs to the MAP7 family.</text>
</comment>
<evidence type="ECO:0000313" key="4">
    <source>
        <dbReference type="EMBL" id="CAJ0574837.1"/>
    </source>
</evidence>
<feature type="region of interest" description="Disordered" evidence="3">
    <location>
        <begin position="1205"/>
        <end position="1240"/>
    </location>
</feature>
<evidence type="ECO:0000256" key="2">
    <source>
        <dbReference type="ARBA" id="ARBA00023054"/>
    </source>
</evidence>
<evidence type="ECO:0000256" key="1">
    <source>
        <dbReference type="ARBA" id="ARBA00007525"/>
    </source>
</evidence>
<feature type="compositionally biased region" description="Basic and acidic residues" evidence="3">
    <location>
        <begin position="1124"/>
        <end position="1147"/>
    </location>
</feature>
<accession>A0AA36CUZ8</accession>
<dbReference type="Proteomes" id="UP001177023">
    <property type="component" value="Unassembled WGS sequence"/>
</dbReference>
<feature type="region of interest" description="Disordered" evidence="3">
    <location>
        <begin position="997"/>
        <end position="1191"/>
    </location>
</feature>
<comment type="caution">
    <text evidence="4">The sequence shown here is derived from an EMBL/GenBank/DDBJ whole genome shotgun (WGS) entry which is preliminary data.</text>
</comment>
<dbReference type="EMBL" id="CATQJA010002634">
    <property type="protein sequence ID" value="CAJ0574837.1"/>
    <property type="molecule type" value="Genomic_DNA"/>
</dbReference>
<dbReference type="CDD" id="cd22249">
    <property type="entry name" value="UDM1_RNF168_RNF169-like"/>
    <property type="match status" value="1"/>
</dbReference>
<sequence length="1565" mass="177730">MPLSKANCDLVRERWSNVRNSVRKMLKEGVDDDYKSLQTGKLFDVSQVKKDIQLLAAVDAHQLLRRMESIVHEHVMNMKVDLWSHLIKSNKEAKIEEIDKPGTFEVTTPEHMISFLKMLLEKFTENHRTVNKMCTLFSEMDQHFTQIGINWRVLNHYLFDSLIYKDALMKIELEVVEQTIGCDLRGSVHDTPEQEAERSLREYSNNNFSHQHFAKSFRLLRRLMLTSREIFKNADAKVKEYAREEINSKVGFEVRKRIVEDEEFFLRQRRYVRWLSKIVPSPSGSCCQAFEEAQKHMFASLESVEDREDDEAFLGRLSQMFERGLNVLTVCAEESERDSSKTECHECGEENCACDSCQLAHLIICGISAEQLNSRLNPETSEGSLEHKCGSGLYIHRFISRGEHMDNAYGSWDFSKWGEADPSDNDEDEEEQEVMDAIEHIEKSTPNARLANAPITIREREAQLKRRRQERELEQYEKSPSTSDTSSESEAEDLLDGMDECPAGSGCQPRKQLFANDGTKALNEQLKKDLDYLKGKANAKDDIPFCCLPHRTVWRRKNANKEQLKRTIFGCAKIGNSACSCQPYPYIKRFGELNVRSANELIMGQQEFRDTFEKDVSKVAFVRYAIKTLISGYAHTMKNFYVDADAKWRRTIVDRVLKEAAEASRLFGEFSYKGQPMFPDPPKNNYEYRVSDVQELIKQNNNSPSYWAKVDIREDDRTFMKRLDSFDLADLYKLDNMKYEATDDAGNYDSLLLELHKLTMLESLWAAMVFASTVILKTDMEFECLLLTANYMGEYIVLTEQQEEEGGYEPVAHFLNMCLIFRTLMKCLVSYVDTLGEVQPKPEDKIWELELDEKGEEEKDHLPDYRNPHQLSLWQKKQLKDARISLLELCEVSGEAVNALKQQKGFVRNRQHLQEQLVLRSLVLKAAQLQKHLDDEKSGVNRQRLNRLRRLHNMKQKENDADWCPHKCEDTSATCCDDTERGEEDLDKIVADIEGDSKARQAKKAKKKQKQQLQKQLADEERRKKEAEQKAVEEAEALRKEEEMRKQQIREEQKRKEDMLKQKENQAKANTGEKEKKKKKAKKGAKNVKDSSPLVIEEPVYSEEGLSWQKSTTPPQAVAVGSKTKHEIPKSKESKEAKRAKQEKDIKEEEEDGVDDENRSEISSMSASESATPFRDTDSVSGPAVEPIDEEPPCYNFMAVGHESAAKSVVPATPPSTAVPTGPITPAPSSSASPHSMDAPPGFENLIHQQRAAQERRRAESGSLLGDGQSLMEQWHQMNADNAEIIRSLLSNQAVQNHAVQRVLGGNFPSQSGQQQQQQPQQQPQFVRQHSAQGLGQASQAPGPSMGRPIVKNTGPGPVPISSSPKMGMFSENPFGKSLPNSSNPFGPSGLVNQDLNGLRHQSRPHPGPAAANPNRHSFIDVGLFGGAFAEPPSSAGRLSVPPDTSRHHMVQDQPFKIQRTSTENMYESDEMFRKCTDDVFKSIWGKVPEESAVEMKDPRAVPRFASASPGPRGLESHRQSVVTGPAPIRPMTASPANVPAAAYPSQQPQQQARQRPGGFGWRNF</sequence>
<proteinExistence type="inferred from homology"/>
<feature type="compositionally biased region" description="Low complexity" evidence="3">
    <location>
        <begin position="1540"/>
        <end position="1557"/>
    </location>
</feature>
<feature type="compositionally biased region" description="Acidic residues" evidence="3">
    <location>
        <begin position="487"/>
        <end position="499"/>
    </location>
</feature>
<feature type="compositionally biased region" description="Basic residues" evidence="3">
    <location>
        <begin position="1000"/>
        <end position="1010"/>
    </location>
</feature>
<evidence type="ECO:0000256" key="3">
    <source>
        <dbReference type="SAM" id="MobiDB-lite"/>
    </source>
</evidence>
<dbReference type="PANTHER" id="PTHR15073">
    <property type="entry name" value="MICROTUBULE-ASSOCIATED PROTEIN"/>
    <property type="match status" value="1"/>
</dbReference>
<feature type="non-terminal residue" evidence="4">
    <location>
        <position position="1"/>
    </location>
</feature>
<feature type="compositionally biased region" description="Polar residues" evidence="3">
    <location>
        <begin position="1379"/>
        <end position="1388"/>
    </location>
</feature>
<keyword evidence="2" id="KW-0175">Coiled coil</keyword>
<dbReference type="InterPro" id="IPR051483">
    <property type="entry name" value="MAP7_domain-containing"/>
</dbReference>
<feature type="compositionally biased region" description="Low complexity" evidence="3">
    <location>
        <begin position="1314"/>
        <end position="1325"/>
    </location>
</feature>
<feature type="region of interest" description="Disordered" evidence="3">
    <location>
        <begin position="1506"/>
        <end position="1565"/>
    </location>
</feature>
<gene>
    <name evidence="4" type="ORF">MSPICULIGERA_LOCUS13164</name>
</gene>
<feature type="region of interest" description="Disordered" evidence="3">
    <location>
        <begin position="464"/>
        <end position="508"/>
    </location>
</feature>
<reference evidence="4" key="1">
    <citation type="submission" date="2023-06" db="EMBL/GenBank/DDBJ databases">
        <authorList>
            <person name="Delattre M."/>
        </authorList>
    </citation>
    <scope>NUCLEOTIDE SEQUENCE</scope>
    <source>
        <strain evidence="4">AF72</strain>
    </source>
</reference>